<name>A0A7S2BX76_9STRA</name>
<accession>A0A7S2BX76</accession>
<dbReference type="EMBL" id="HBGT01012956">
    <property type="protein sequence ID" value="CAD9409206.1"/>
    <property type="molecule type" value="Transcribed_RNA"/>
</dbReference>
<protein>
    <submittedName>
        <fullName evidence="1">Uncharacterized protein</fullName>
    </submittedName>
</protein>
<dbReference type="AlphaFoldDB" id="A0A7S2BX76"/>
<gene>
    <name evidence="1" type="ORF">FPAR1323_LOCUS6966</name>
</gene>
<organism evidence="1">
    <name type="scientific">Florenciella parvula</name>
    <dbReference type="NCBI Taxonomy" id="236787"/>
    <lineage>
        <taxon>Eukaryota</taxon>
        <taxon>Sar</taxon>
        <taxon>Stramenopiles</taxon>
        <taxon>Ochrophyta</taxon>
        <taxon>Dictyochophyceae</taxon>
        <taxon>Florenciellales</taxon>
        <taxon>Florenciella</taxon>
    </lineage>
</organism>
<sequence length="109" mass="12533">MTEKDWPYFHLWSWNMYVVDPSGDAIQWDASYDSDMPEWYVYAADDALQNLCTQGNCTGYTATDECTAKLTELCSEDEFLGCMDCVHWKWDELTAAGCYNTDTVQFCGE</sequence>
<proteinExistence type="predicted"/>
<evidence type="ECO:0000313" key="1">
    <source>
        <dbReference type="EMBL" id="CAD9409206.1"/>
    </source>
</evidence>
<reference evidence="1" key="1">
    <citation type="submission" date="2021-01" db="EMBL/GenBank/DDBJ databases">
        <authorList>
            <person name="Corre E."/>
            <person name="Pelletier E."/>
            <person name="Niang G."/>
            <person name="Scheremetjew M."/>
            <person name="Finn R."/>
            <person name="Kale V."/>
            <person name="Holt S."/>
            <person name="Cochrane G."/>
            <person name="Meng A."/>
            <person name="Brown T."/>
            <person name="Cohen L."/>
        </authorList>
    </citation>
    <scope>NUCLEOTIDE SEQUENCE</scope>
    <source>
        <strain evidence="1">RCC1693</strain>
    </source>
</reference>